<accession>A0ABP6WD16</accession>
<dbReference type="Proteomes" id="UP001500301">
    <property type="component" value="Unassembled WGS sequence"/>
</dbReference>
<sequence>MEGEDVLDQAGRLRGAQAGAVLDVPQEPRIDVHPASVHPSQSYLKFLPGIGQEPAHSAVPAVAKHRWSAGGFRDRPQSPTVERGSGNGAKRDDRVEDVLPW</sequence>
<name>A0ABP6WD16_9ACTN</name>
<keyword evidence="3" id="KW-1185">Reference proteome</keyword>
<comment type="caution">
    <text evidence="2">The sequence shown here is derived from an EMBL/GenBank/DDBJ whole genome shotgun (WGS) entry which is preliminary data.</text>
</comment>
<evidence type="ECO:0000313" key="2">
    <source>
        <dbReference type="EMBL" id="GAA3550118.1"/>
    </source>
</evidence>
<feature type="compositionally biased region" description="Low complexity" evidence="1">
    <location>
        <begin position="9"/>
        <end position="20"/>
    </location>
</feature>
<dbReference type="EMBL" id="BAABBB010000026">
    <property type="protein sequence ID" value="GAA3550118.1"/>
    <property type="molecule type" value="Genomic_DNA"/>
</dbReference>
<evidence type="ECO:0000313" key="3">
    <source>
        <dbReference type="Proteomes" id="UP001500301"/>
    </source>
</evidence>
<organism evidence="2 3">
    <name type="scientific">Nocardioides daeguensis</name>
    <dbReference type="NCBI Taxonomy" id="908359"/>
    <lineage>
        <taxon>Bacteria</taxon>
        <taxon>Bacillati</taxon>
        <taxon>Actinomycetota</taxon>
        <taxon>Actinomycetes</taxon>
        <taxon>Propionibacteriales</taxon>
        <taxon>Nocardioidaceae</taxon>
        <taxon>Nocardioides</taxon>
    </lineage>
</organism>
<feature type="compositionally biased region" description="Basic and acidic residues" evidence="1">
    <location>
        <begin position="89"/>
        <end position="101"/>
    </location>
</feature>
<feature type="region of interest" description="Disordered" evidence="1">
    <location>
        <begin position="1"/>
        <end position="26"/>
    </location>
</feature>
<reference evidence="3" key="1">
    <citation type="journal article" date="2019" name="Int. J. Syst. Evol. Microbiol.">
        <title>The Global Catalogue of Microorganisms (GCM) 10K type strain sequencing project: providing services to taxonomists for standard genome sequencing and annotation.</title>
        <authorList>
            <consortium name="The Broad Institute Genomics Platform"/>
            <consortium name="The Broad Institute Genome Sequencing Center for Infectious Disease"/>
            <person name="Wu L."/>
            <person name="Ma J."/>
        </authorList>
    </citation>
    <scope>NUCLEOTIDE SEQUENCE [LARGE SCALE GENOMIC DNA]</scope>
    <source>
        <strain evidence="3">JCM 17460</strain>
    </source>
</reference>
<gene>
    <name evidence="2" type="ORF">GCM10022263_41410</name>
</gene>
<protein>
    <submittedName>
        <fullName evidence="2">Uncharacterized protein</fullName>
    </submittedName>
</protein>
<proteinExistence type="predicted"/>
<feature type="region of interest" description="Disordered" evidence="1">
    <location>
        <begin position="57"/>
        <end position="101"/>
    </location>
</feature>
<evidence type="ECO:0000256" key="1">
    <source>
        <dbReference type="SAM" id="MobiDB-lite"/>
    </source>
</evidence>